<gene>
    <name evidence="1" type="ORF">GCM10018793_53080</name>
</gene>
<sequence length="78" mass="8424">MPRFAEVPYRSSRAVPNVAEVVAARIVPPVPDEPGKETRAGAQRKEQYVSLSTSYVTGRKAAALGGTNRMGRAVARLR</sequence>
<accession>A0A919GIE8</accession>
<dbReference type="AlphaFoldDB" id="A0A919GIE8"/>
<evidence type="ECO:0000313" key="2">
    <source>
        <dbReference type="Proteomes" id="UP000603708"/>
    </source>
</evidence>
<reference evidence="1" key="1">
    <citation type="journal article" date="2014" name="Int. J. Syst. Evol. Microbiol.">
        <title>Complete genome sequence of Corynebacterium casei LMG S-19264T (=DSM 44701T), isolated from a smear-ripened cheese.</title>
        <authorList>
            <consortium name="US DOE Joint Genome Institute (JGI-PGF)"/>
            <person name="Walter F."/>
            <person name="Albersmeier A."/>
            <person name="Kalinowski J."/>
            <person name="Ruckert C."/>
        </authorList>
    </citation>
    <scope>NUCLEOTIDE SEQUENCE</scope>
    <source>
        <strain evidence="1">JCM 5069</strain>
    </source>
</reference>
<protein>
    <submittedName>
        <fullName evidence="1">Uncharacterized protein</fullName>
    </submittedName>
</protein>
<reference evidence="1" key="2">
    <citation type="submission" date="2020-09" db="EMBL/GenBank/DDBJ databases">
        <authorList>
            <person name="Sun Q."/>
            <person name="Ohkuma M."/>
        </authorList>
    </citation>
    <scope>NUCLEOTIDE SEQUENCE</scope>
    <source>
        <strain evidence="1">JCM 5069</strain>
    </source>
</reference>
<dbReference type="Proteomes" id="UP000603708">
    <property type="component" value="Unassembled WGS sequence"/>
</dbReference>
<keyword evidence="2" id="KW-1185">Reference proteome</keyword>
<evidence type="ECO:0000313" key="1">
    <source>
        <dbReference type="EMBL" id="GHH85372.1"/>
    </source>
</evidence>
<organism evidence="1 2">
    <name type="scientific">Streptomyces sulfonofaciens</name>
    <dbReference type="NCBI Taxonomy" id="68272"/>
    <lineage>
        <taxon>Bacteria</taxon>
        <taxon>Bacillati</taxon>
        <taxon>Actinomycetota</taxon>
        <taxon>Actinomycetes</taxon>
        <taxon>Kitasatosporales</taxon>
        <taxon>Streptomycetaceae</taxon>
        <taxon>Streptomyces</taxon>
    </lineage>
</organism>
<name>A0A919GIE8_9ACTN</name>
<dbReference type="EMBL" id="BNCD01000018">
    <property type="protein sequence ID" value="GHH85372.1"/>
    <property type="molecule type" value="Genomic_DNA"/>
</dbReference>
<dbReference type="RefSeq" id="WP_189936251.1">
    <property type="nucleotide sequence ID" value="NZ_BNCD01000018.1"/>
</dbReference>
<comment type="caution">
    <text evidence="1">The sequence shown here is derived from an EMBL/GenBank/DDBJ whole genome shotgun (WGS) entry which is preliminary data.</text>
</comment>
<proteinExistence type="predicted"/>